<comment type="caution">
    <text evidence="2">The sequence shown here is derived from an EMBL/GenBank/DDBJ whole genome shotgun (WGS) entry which is preliminary data.</text>
</comment>
<reference evidence="2 3" key="1">
    <citation type="submission" date="2016-05" db="EMBL/GenBank/DDBJ databases">
        <title>Genomic and physiological characterization of Planctopirus sp. isolated from fresh water lake.</title>
        <authorList>
            <person name="Subhash Y."/>
            <person name="Ramana C."/>
        </authorList>
    </citation>
    <scope>NUCLEOTIDE SEQUENCE [LARGE SCALE GENOMIC DNA]</scope>
    <source>
        <strain evidence="2 3">JC280</strain>
    </source>
</reference>
<dbReference type="Proteomes" id="UP000094828">
    <property type="component" value="Unassembled WGS sequence"/>
</dbReference>
<keyword evidence="3" id="KW-1185">Reference proteome</keyword>
<name>A0A1C3E5D3_9PLAN</name>
<dbReference type="AlphaFoldDB" id="A0A1C3E5D3"/>
<feature type="domain" description="3-keto-alpha-glucoside-1,2-lyase/3-keto-2-hydroxy-glucal hydratase" evidence="1">
    <location>
        <begin position="100"/>
        <end position="256"/>
    </location>
</feature>
<dbReference type="STRING" id="1841610.A6X21_12145"/>
<dbReference type="GO" id="GO:0016787">
    <property type="term" value="F:hydrolase activity"/>
    <property type="evidence" value="ECO:0007669"/>
    <property type="project" value="InterPro"/>
</dbReference>
<sequence length="260" mass="28186">MTMRSATASLQHLPTDNLRTRLALLLFILVICLWGICGCAQNSAPVKSETTQSAETLPTATPAPQLPAPVIELEPDEQRLALADFLTFPETSGDNAASGWSEDGPIIRGTGTPKGYLYTQKTFENFRLRYDLRFPAALLSSASPLKENTGVLVYITGDQKVWPLSMEVQGKYVDLGTVKENGGAAKATQTFDKELQQKVIRPAHEWNSLEVISQGGALTVLLNGEKITTSEPNFLSSGPIGLQAEGFPVEFANLRILVLP</sequence>
<gene>
    <name evidence="2" type="ORF">A6X21_12145</name>
</gene>
<dbReference type="Pfam" id="PF06439">
    <property type="entry name" value="3keto-disac_hyd"/>
    <property type="match status" value="1"/>
</dbReference>
<evidence type="ECO:0000313" key="3">
    <source>
        <dbReference type="Proteomes" id="UP000094828"/>
    </source>
</evidence>
<accession>A0A1C3E5D3</accession>
<dbReference type="OrthoDB" id="259356at2"/>
<protein>
    <recommendedName>
        <fullName evidence="1">3-keto-alpha-glucoside-1,2-lyase/3-keto-2-hydroxy-glucal hydratase domain-containing protein</fullName>
    </recommendedName>
</protein>
<proteinExistence type="predicted"/>
<evidence type="ECO:0000313" key="2">
    <source>
        <dbReference type="EMBL" id="ODA28465.1"/>
    </source>
</evidence>
<dbReference type="InterPro" id="IPR010496">
    <property type="entry name" value="AL/BT2_dom"/>
</dbReference>
<dbReference type="Gene3D" id="2.60.120.560">
    <property type="entry name" value="Exo-inulinase, domain 1"/>
    <property type="match status" value="1"/>
</dbReference>
<evidence type="ECO:0000259" key="1">
    <source>
        <dbReference type="Pfam" id="PF06439"/>
    </source>
</evidence>
<dbReference type="EMBL" id="LYDR01000152">
    <property type="protein sequence ID" value="ODA28465.1"/>
    <property type="molecule type" value="Genomic_DNA"/>
</dbReference>
<organism evidence="2 3">
    <name type="scientific">Planctopirus hydrillae</name>
    <dbReference type="NCBI Taxonomy" id="1841610"/>
    <lineage>
        <taxon>Bacteria</taxon>
        <taxon>Pseudomonadati</taxon>
        <taxon>Planctomycetota</taxon>
        <taxon>Planctomycetia</taxon>
        <taxon>Planctomycetales</taxon>
        <taxon>Planctomycetaceae</taxon>
        <taxon>Planctopirus</taxon>
    </lineage>
</organism>